<dbReference type="SUPFAM" id="SSF53474">
    <property type="entry name" value="alpha/beta-Hydrolases"/>
    <property type="match status" value="1"/>
</dbReference>
<comment type="caution">
    <text evidence="5">The sequence shown here is derived from an EMBL/GenBank/DDBJ whole genome shotgun (WGS) entry which is preliminary data.</text>
</comment>
<keyword evidence="3" id="KW-1133">Transmembrane helix</keyword>
<dbReference type="InterPro" id="IPR050300">
    <property type="entry name" value="GDXG_lipolytic_enzyme"/>
</dbReference>
<dbReference type="Gene3D" id="3.40.50.1820">
    <property type="entry name" value="alpha/beta hydrolase"/>
    <property type="match status" value="1"/>
</dbReference>
<dbReference type="PANTHER" id="PTHR48081:SF9">
    <property type="entry name" value="CARBOXYLESTERASE"/>
    <property type="match status" value="1"/>
</dbReference>
<dbReference type="GO" id="GO:0016787">
    <property type="term" value="F:hydrolase activity"/>
    <property type="evidence" value="ECO:0007669"/>
    <property type="project" value="UniProtKB-KW"/>
</dbReference>
<feature type="domain" description="BD-FAE-like" evidence="4">
    <location>
        <begin position="100"/>
        <end position="241"/>
    </location>
</feature>
<feature type="transmembrane region" description="Helical" evidence="3">
    <location>
        <begin position="37"/>
        <end position="57"/>
    </location>
</feature>
<reference evidence="5 6" key="1">
    <citation type="submission" date="2017-08" db="EMBL/GenBank/DDBJ databases">
        <title>Infants hospitalized years apart are colonized by the same room-sourced microbial strains.</title>
        <authorList>
            <person name="Brooks B."/>
            <person name="Olm M.R."/>
            <person name="Firek B.A."/>
            <person name="Baker R."/>
            <person name="Thomas B.C."/>
            <person name="Morowitz M.J."/>
            <person name="Banfield J.F."/>
        </authorList>
    </citation>
    <scope>NUCLEOTIDE SEQUENCE [LARGE SCALE GENOMIC DNA]</scope>
    <source>
        <strain evidence="5">S2_005_001_R2_27</strain>
    </source>
</reference>
<organism evidence="5 6">
    <name type="scientific">Ancylobacter novellus</name>
    <name type="common">Thiobacillus novellus</name>
    <dbReference type="NCBI Taxonomy" id="921"/>
    <lineage>
        <taxon>Bacteria</taxon>
        <taxon>Pseudomonadati</taxon>
        <taxon>Pseudomonadota</taxon>
        <taxon>Alphaproteobacteria</taxon>
        <taxon>Hyphomicrobiales</taxon>
        <taxon>Xanthobacteraceae</taxon>
        <taxon>Ancylobacter</taxon>
    </lineage>
</organism>
<dbReference type="Pfam" id="PF20434">
    <property type="entry name" value="BD-FAE"/>
    <property type="match status" value="1"/>
</dbReference>
<accession>A0A2W5R5Q4</accession>
<evidence type="ECO:0000256" key="3">
    <source>
        <dbReference type="SAM" id="Phobius"/>
    </source>
</evidence>
<sequence length="295" mass="31472">MDSHGAETDANEGRPSRSCSGTPAAPVRRHAYKIRRLIVTFAGLIAFASPVVALSPLDLLNGVARLGTYRAFSGISYGPGPRHQLDVYQPAGVGTSRPVTVIPDYRLYPQVRFPAFLEDAAAAVRWVHDHAADYGGDPERIVLVGHSAGAHIAAMLALNPRWLAGVGLDAHRDIKGMAGLAGPYDFLPLKDDTLKMIFGPTKQLARTQPITFASGHAVPLFLAAGRRDTTVDPGNSTRLAESVRTRGGVTTVRLYDGVDHRTLLGAFSPPLRFLAPVLADTAAFVRSVTGDAPPR</sequence>
<feature type="region of interest" description="Disordered" evidence="2">
    <location>
        <begin position="1"/>
        <end position="24"/>
    </location>
</feature>
<dbReference type="EMBL" id="QFQD01000013">
    <property type="protein sequence ID" value="PZQ84144.1"/>
    <property type="molecule type" value="Genomic_DNA"/>
</dbReference>
<keyword evidence="3" id="KW-0812">Transmembrane</keyword>
<evidence type="ECO:0000313" key="6">
    <source>
        <dbReference type="Proteomes" id="UP000248887"/>
    </source>
</evidence>
<dbReference type="InterPro" id="IPR029058">
    <property type="entry name" value="AB_hydrolase_fold"/>
</dbReference>
<evidence type="ECO:0000256" key="2">
    <source>
        <dbReference type="SAM" id="MobiDB-lite"/>
    </source>
</evidence>
<dbReference type="PANTHER" id="PTHR48081">
    <property type="entry name" value="AB HYDROLASE SUPERFAMILY PROTEIN C4A8.06C"/>
    <property type="match status" value="1"/>
</dbReference>
<evidence type="ECO:0000313" key="5">
    <source>
        <dbReference type="EMBL" id="PZQ84144.1"/>
    </source>
</evidence>
<proteinExistence type="predicted"/>
<gene>
    <name evidence="5" type="ORF">DI549_05645</name>
</gene>
<name>A0A2W5R5Q4_ANCNO</name>
<dbReference type="InterPro" id="IPR049492">
    <property type="entry name" value="BD-FAE-like_dom"/>
</dbReference>
<dbReference type="Proteomes" id="UP000248887">
    <property type="component" value="Unassembled WGS sequence"/>
</dbReference>
<evidence type="ECO:0000259" key="4">
    <source>
        <dbReference type="Pfam" id="PF20434"/>
    </source>
</evidence>
<protein>
    <submittedName>
        <fullName evidence="5">Alpha/beta hydrolase</fullName>
    </submittedName>
</protein>
<keyword evidence="1 5" id="KW-0378">Hydrolase</keyword>
<dbReference type="AlphaFoldDB" id="A0A2W5R5Q4"/>
<keyword evidence="3" id="KW-0472">Membrane</keyword>
<evidence type="ECO:0000256" key="1">
    <source>
        <dbReference type="ARBA" id="ARBA00022801"/>
    </source>
</evidence>
<feature type="compositionally biased region" description="Basic and acidic residues" evidence="2">
    <location>
        <begin position="1"/>
        <end position="15"/>
    </location>
</feature>